<feature type="compositionally biased region" description="Polar residues" evidence="1">
    <location>
        <begin position="41"/>
        <end position="51"/>
    </location>
</feature>
<name>A0A1Y2B7H6_9TREE</name>
<accession>A0A1Y2B7H6</accession>
<feature type="compositionally biased region" description="Polar residues" evidence="1">
    <location>
        <begin position="65"/>
        <end position="81"/>
    </location>
</feature>
<comment type="caution">
    <text evidence="2">The sequence shown here is derived from an EMBL/GenBank/DDBJ whole genome shotgun (WGS) entry which is preliminary data.</text>
</comment>
<keyword evidence="3" id="KW-1185">Reference proteome</keyword>
<feature type="compositionally biased region" description="Low complexity" evidence="1">
    <location>
        <begin position="1"/>
        <end position="12"/>
    </location>
</feature>
<gene>
    <name evidence="2" type="ORF">BCR39DRAFT_558474</name>
</gene>
<dbReference type="Proteomes" id="UP000193986">
    <property type="component" value="Unassembled WGS sequence"/>
</dbReference>
<evidence type="ECO:0000313" key="3">
    <source>
        <dbReference type="Proteomes" id="UP000193986"/>
    </source>
</evidence>
<evidence type="ECO:0000256" key="1">
    <source>
        <dbReference type="SAM" id="MobiDB-lite"/>
    </source>
</evidence>
<evidence type="ECO:0000313" key="2">
    <source>
        <dbReference type="EMBL" id="ORY30792.1"/>
    </source>
</evidence>
<dbReference type="InParanoid" id="A0A1Y2B7H6"/>
<proteinExistence type="predicted"/>
<dbReference type="EMBL" id="MCFC01000018">
    <property type="protein sequence ID" value="ORY30792.1"/>
    <property type="molecule type" value="Genomic_DNA"/>
</dbReference>
<organism evidence="2 3">
    <name type="scientific">Naematelia encephala</name>
    <dbReference type="NCBI Taxonomy" id="71784"/>
    <lineage>
        <taxon>Eukaryota</taxon>
        <taxon>Fungi</taxon>
        <taxon>Dikarya</taxon>
        <taxon>Basidiomycota</taxon>
        <taxon>Agaricomycotina</taxon>
        <taxon>Tremellomycetes</taxon>
        <taxon>Tremellales</taxon>
        <taxon>Naemateliaceae</taxon>
        <taxon>Naematelia</taxon>
    </lineage>
</organism>
<protein>
    <submittedName>
        <fullName evidence="2">Uncharacterized protein</fullName>
    </submittedName>
</protein>
<reference evidence="2 3" key="1">
    <citation type="submission" date="2016-07" db="EMBL/GenBank/DDBJ databases">
        <title>Pervasive Adenine N6-methylation of Active Genes in Fungi.</title>
        <authorList>
            <consortium name="DOE Joint Genome Institute"/>
            <person name="Mondo S.J."/>
            <person name="Dannebaum R.O."/>
            <person name="Kuo R.C."/>
            <person name="Labutti K."/>
            <person name="Haridas S."/>
            <person name="Kuo A."/>
            <person name="Salamov A."/>
            <person name="Ahrendt S.R."/>
            <person name="Lipzen A."/>
            <person name="Sullivan W."/>
            <person name="Andreopoulos W.B."/>
            <person name="Clum A."/>
            <person name="Lindquist E."/>
            <person name="Daum C."/>
            <person name="Ramamoorthy G.K."/>
            <person name="Gryganskyi A."/>
            <person name="Culley D."/>
            <person name="Magnuson J.K."/>
            <person name="James T.Y."/>
            <person name="O'Malley M.A."/>
            <person name="Stajich J.E."/>
            <person name="Spatafora J.W."/>
            <person name="Visel A."/>
            <person name="Grigoriev I.V."/>
        </authorList>
    </citation>
    <scope>NUCLEOTIDE SEQUENCE [LARGE SCALE GENOMIC DNA]</scope>
    <source>
        <strain evidence="2 3">68-887.2</strain>
    </source>
</reference>
<feature type="region of interest" description="Disordered" evidence="1">
    <location>
        <begin position="1"/>
        <end position="93"/>
    </location>
</feature>
<sequence length="246" mass="26402">MSYPSSLSTGSSPAATRSSLAPADRNSRSTAPTTDHEPTSPDGSGDNNTSGELDMFATQGDEQLYTGTSVPNIIGDSSTLDSEGPMAAASSDPTDWSLDLELLRVIEEYEIPRTLDPQDSLPPHVSYQDMVSRQEAFMDSVIEGIRTLNDQIRQGEMGPGEEENMATWESNVRKMQEELDASHQIAAKLDKTPTTLSSVELPEATHETSSLLRSVVFAVSIVAGALIFAKSRTSNTSATADRSSEL</sequence>
<dbReference type="AlphaFoldDB" id="A0A1Y2B7H6"/>